<dbReference type="Proteomes" id="UP000023541">
    <property type="component" value="Unassembled WGS sequence"/>
</dbReference>
<feature type="domain" description="Putative auto-transporter adhesin head GIN" evidence="3">
    <location>
        <begin position="44"/>
        <end position="228"/>
    </location>
</feature>
<sequence>MRTAAFIIGLTLCSITSLQAQWWGNGKKINGNGDSVTKNRTTSDYDQVKVKGSLDVSLISGTEGKITIKGESNLIDYIVTEVEGDALKIYVKRGYYLKPSRGKKLIITVPFKDLTQVTLSGSGDVYSSDTIKASDFKTGVSGSGDVQLVVDAENIWGQVSGSGDLALKGSAGSFNGNVSGSGDLSAYELNAKNVTATVSGSGDIEVMATTYLKARVSGSGDIFYKGDPQKEDKKVSGSGDITKR</sequence>
<reference evidence="4 5" key="1">
    <citation type="submission" date="2014-04" db="EMBL/GenBank/DDBJ databases">
        <title>Aquimarina sp. 22II-S11-z7 Genome Sequencing.</title>
        <authorList>
            <person name="Lai Q."/>
        </authorList>
    </citation>
    <scope>NUCLEOTIDE SEQUENCE [LARGE SCALE GENOMIC DNA]</scope>
    <source>
        <strain evidence="4 5">22II-S11-z7</strain>
    </source>
</reference>
<dbReference type="AlphaFoldDB" id="A0A023BZC6"/>
<feature type="chain" id="PRO_5001512056" description="Putative auto-transporter adhesin head GIN domain-containing protein" evidence="2">
    <location>
        <begin position="21"/>
        <end position="244"/>
    </location>
</feature>
<feature type="compositionally biased region" description="Basic and acidic residues" evidence="1">
    <location>
        <begin position="227"/>
        <end position="244"/>
    </location>
</feature>
<evidence type="ECO:0000259" key="3">
    <source>
        <dbReference type="Pfam" id="PF10988"/>
    </source>
</evidence>
<feature type="region of interest" description="Disordered" evidence="1">
    <location>
        <begin position="225"/>
        <end position="244"/>
    </location>
</feature>
<protein>
    <recommendedName>
        <fullName evidence="3">Putative auto-transporter adhesin head GIN domain-containing protein</fullName>
    </recommendedName>
</protein>
<comment type="caution">
    <text evidence="4">The sequence shown here is derived from an EMBL/GenBank/DDBJ whole genome shotgun (WGS) entry which is preliminary data.</text>
</comment>
<evidence type="ECO:0000313" key="4">
    <source>
        <dbReference type="EMBL" id="EZH75345.1"/>
    </source>
</evidence>
<dbReference type="EMBL" id="AQRA01000001">
    <property type="protein sequence ID" value="EZH75345.1"/>
    <property type="molecule type" value="Genomic_DNA"/>
</dbReference>
<dbReference type="PANTHER" id="PTHR39200:SF1">
    <property type="entry name" value="AUTO-TRANSPORTER ADHESIN HEAD GIN DOMAIN-CONTAINING PROTEIN-RELATED"/>
    <property type="match status" value="1"/>
</dbReference>
<dbReference type="OrthoDB" id="5585143at2"/>
<proteinExistence type="predicted"/>
<dbReference type="Gene3D" id="2.160.20.120">
    <property type="match status" value="1"/>
</dbReference>
<dbReference type="RefSeq" id="WP_034237747.1">
    <property type="nucleotide sequence ID" value="NZ_AQRA01000001.1"/>
</dbReference>
<dbReference type="STRING" id="1317122.ATO12_00785"/>
<gene>
    <name evidence="4" type="ORF">ATO12_00785</name>
</gene>
<keyword evidence="2" id="KW-0732">Signal</keyword>
<dbReference type="PANTHER" id="PTHR39200">
    <property type="entry name" value="HYPOTHETICAL EXPORTED PROTEIN"/>
    <property type="match status" value="1"/>
</dbReference>
<evidence type="ECO:0000256" key="1">
    <source>
        <dbReference type="SAM" id="MobiDB-lite"/>
    </source>
</evidence>
<dbReference type="InterPro" id="IPR021255">
    <property type="entry name" value="DUF2807"/>
</dbReference>
<evidence type="ECO:0000313" key="5">
    <source>
        <dbReference type="Proteomes" id="UP000023541"/>
    </source>
</evidence>
<dbReference type="eggNOG" id="COG3595">
    <property type="taxonomic scope" value="Bacteria"/>
</dbReference>
<evidence type="ECO:0000256" key="2">
    <source>
        <dbReference type="SAM" id="SignalP"/>
    </source>
</evidence>
<name>A0A023BZC6_9FLAO</name>
<accession>A0A023BZC6</accession>
<dbReference type="Pfam" id="PF10988">
    <property type="entry name" value="DUF2807"/>
    <property type="match status" value="1"/>
</dbReference>
<feature type="signal peptide" evidence="2">
    <location>
        <begin position="1"/>
        <end position="20"/>
    </location>
</feature>
<organism evidence="4 5">
    <name type="scientific">Aquimarina atlantica</name>
    <dbReference type="NCBI Taxonomy" id="1317122"/>
    <lineage>
        <taxon>Bacteria</taxon>
        <taxon>Pseudomonadati</taxon>
        <taxon>Bacteroidota</taxon>
        <taxon>Flavobacteriia</taxon>
        <taxon>Flavobacteriales</taxon>
        <taxon>Flavobacteriaceae</taxon>
        <taxon>Aquimarina</taxon>
    </lineage>
</organism>
<keyword evidence="5" id="KW-1185">Reference proteome</keyword>